<sequence>MLKLWTNYKRRFVLSEDIVVAKNTEEEQPPDNGSRMTSSRLSHVESHEPCEAQGAGLSIPTEGFFDPATHVTGEEDLSLLTTVSAGHPHPEVSSTQLNVYSAFFRPAARLRPTETLSHWGRFLNEVESGSQSHSEERCSSTPKGGVLSMLEELRKESQALHLCSGSERF</sequence>
<feature type="region of interest" description="Disordered" evidence="1">
    <location>
        <begin position="23"/>
        <end position="55"/>
    </location>
</feature>
<comment type="caution">
    <text evidence="2">The sequence shown here is derived from an EMBL/GenBank/DDBJ whole genome shotgun (WGS) entry which is preliminary data.</text>
</comment>
<protein>
    <submittedName>
        <fullName evidence="2">Uncharacterized protein</fullName>
    </submittedName>
</protein>
<name>A0ABR2ZCT1_9AGAR</name>
<keyword evidence="3" id="KW-1185">Reference proteome</keyword>
<dbReference type="Proteomes" id="UP001437256">
    <property type="component" value="Unassembled WGS sequence"/>
</dbReference>
<reference evidence="2 3" key="1">
    <citation type="submission" date="2024-05" db="EMBL/GenBank/DDBJ databases">
        <title>A draft genome resource for the thread blight pathogen Marasmius tenuissimus strain MS-2.</title>
        <authorList>
            <person name="Yulfo-Soto G.E."/>
            <person name="Baruah I.K."/>
            <person name="Amoako-Attah I."/>
            <person name="Bukari Y."/>
            <person name="Meinhardt L.W."/>
            <person name="Bailey B.A."/>
            <person name="Cohen S.P."/>
        </authorList>
    </citation>
    <scope>NUCLEOTIDE SEQUENCE [LARGE SCALE GENOMIC DNA]</scope>
    <source>
        <strain evidence="2 3">MS-2</strain>
    </source>
</reference>
<accession>A0ABR2ZCT1</accession>
<evidence type="ECO:0000313" key="3">
    <source>
        <dbReference type="Proteomes" id="UP001437256"/>
    </source>
</evidence>
<organism evidence="2 3">
    <name type="scientific">Marasmius tenuissimus</name>
    <dbReference type="NCBI Taxonomy" id="585030"/>
    <lineage>
        <taxon>Eukaryota</taxon>
        <taxon>Fungi</taxon>
        <taxon>Dikarya</taxon>
        <taxon>Basidiomycota</taxon>
        <taxon>Agaricomycotina</taxon>
        <taxon>Agaricomycetes</taxon>
        <taxon>Agaricomycetidae</taxon>
        <taxon>Agaricales</taxon>
        <taxon>Marasmiineae</taxon>
        <taxon>Marasmiaceae</taxon>
        <taxon>Marasmius</taxon>
    </lineage>
</organism>
<dbReference type="EMBL" id="JBBXMP010000225">
    <property type="protein sequence ID" value="KAL0059477.1"/>
    <property type="molecule type" value="Genomic_DNA"/>
</dbReference>
<proteinExistence type="predicted"/>
<evidence type="ECO:0000313" key="2">
    <source>
        <dbReference type="EMBL" id="KAL0059477.1"/>
    </source>
</evidence>
<evidence type="ECO:0000256" key="1">
    <source>
        <dbReference type="SAM" id="MobiDB-lite"/>
    </source>
</evidence>
<gene>
    <name evidence="2" type="ORF">AAF712_013785</name>
</gene>